<dbReference type="Pfam" id="PF14200">
    <property type="entry name" value="RicinB_lectin_2"/>
    <property type="match status" value="2"/>
</dbReference>
<dbReference type="PROSITE" id="PS00448">
    <property type="entry name" value="CLOS_CELLULOSOME_RPT"/>
    <property type="match status" value="1"/>
</dbReference>
<evidence type="ECO:0000256" key="1">
    <source>
        <dbReference type="ARBA" id="ARBA00022617"/>
    </source>
</evidence>
<dbReference type="InterPro" id="IPR016134">
    <property type="entry name" value="Dockerin_dom"/>
</dbReference>
<keyword evidence="9" id="KW-1185">Reference proteome</keyword>
<dbReference type="GO" id="GO:0004553">
    <property type="term" value="F:hydrolase activity, hydrolyzing O-glycosyl compounds"/>
    <property type="evidence" value="ECO:0007669"/>
    <property type="project" value="InterPro"/>
</dbReference>
<dbReference type="Gene3D" id="1.10.760.10">
    <property type="entry name" value="Cytochrome c-like domain"/>
    <property type="match status" value="1"/>
</dbReference>
<dbReference type="Pfam" id="PF00404">
    <property type="entry name" value="Dockerin_1"/>
    <property type="match status" value="1"/>
</dbReference>
<dbReference type="InterPro" id="IPR011045">
    <property type="entry name" value="N2O_reductase_N"/>
</dbReference>
<dbReference type="GO" id="GO:0000272">
    <property type="term" value="P:polysaccharide catabolic process"/>
    <property type="evidence" value="ECO:0007669"/>
    <property type="project" value="InterPro"/>
</dbReference>
<comment type="caution">
    <text evidence="8">The sequence shown here is derived from an EMBL/GenBank/DDBJ whole genome shotgun (WGS) entry which is preliminary data.</text>
</comment>
<dbReference type="PROSITE" id="PS51007">
    <property type="entry name" value="CYTC"/>
    <property type="match status" value="2"/>
</dbReference>
<feature type="domain" description="Dockerin" evidence="7">
    <location>
        <begin position="887"/>
        <end position="954"/>
    </location>
</feature>
<dbReference type="AlphaFoldDB" id="A0A369AH51"/>
<dbReference type="InterPro" id="IPR003961">
    <property type="entry name" value="FN3_dom"/>
</dbReference>
<protein>
    <submittedName>
        <fullName evidence="8">YVTN family beta-propeller protein</fullName>
    </submittedName>
</protein>
<dbReference type="Proteomes" id="UP000253034">
    <property type="component" value="Unassembled WGS sequence"/>
</dbReference>
<dbReference type="InterPro" id="IPR036116">
    <property type="entry name" value="FN3_sf"/>
</dbReference>
<evidence type="ECO:0000313" key="8">
    <source>
        <dbReference type="EMBL" id="RCX08491.1"/>
    </source>
</evidence>
<accession>A0A369AH51</accession>
<dbReference type="Pfam" id="PF00041">
    <property type="entry name" value="fn3"/>
    <property type="match status" value="1"/>
</dbReference>
<reference evidence="8 9" key="1">
    <citation type="submission" date="2018-07" db="EMBL/GenBank/DDBJ databases">
        <title>Genomic Encyclopedia of Type Strains, Phase IV (KMG-IV): sequencing the most valuable type-strain genomes for metagenomic binning, comparative biology and taxonomic classification.</title>
        <authorList>
            <person name="Goeker M."/>
        </authorList>
    </citation>
    <scope>NUCLEOTIDE SEQUENCE [LARGE SCALE GENOMIC DNA]</scope>
    <source>
        <strain evidence="8 9">DSM 27016</strain>
    </source>
</reference>
<dbReference type="Gene3D" id="1.10.1330.10">
    <property type="entry name" value="Dockerin domain"/>
    <property type="match status" value="1"/>
</dbReference>
<dbReference type="Gene3D" id="2.80.10.50">
    <property type="match status" value="1"/>
</dbReference>
<evidence type="ECO:0000259" key="6">
    <source>
        <dbReference type="PROSITE" id="PS51007"/>
    </source>
</evidence>
<dbReference type="GO" id="GO:0046872">
    <property type="term" value="F:metal ion binding"/>
    <property type="evidence" value="ECO:0007669"/>
    <property type="project" value="UniProtKB-KW"/>
</dbReference>
<dbReference type="SUPFAM" id="SSF46626">
    <property type="entry name" value="Cytochrome c"/>
    <property type="match status" value="2"/>
</dbReference>
<dbReference type="InterPro" id="IPR013783">
    <property type="entry name" value="Ig-like_fold"/>
</dbReference>
<dbReference type="SMART" id="SM00458">
    <property type="entry name" value="RICIN"/>
    <property type="match status" value="1"/>
</dbReference>
<dbReference type="Gene3D" id="2.130.10.10">
    <property type="entry name" value="YVTN repeat-like/Quinoprotein amine dehydrogenase"/>
    <property type="match status" value="2"/>
</dbReference>
<evidence type="ECO:0000256" key="2">
    <source>
        <dbReference type="ARBA" id="ARBA00022723"/>
    </source>
</evidence>
<dbReference type="GO" id="GO:0009055">
    <property type="term" value="F:electron transfer activity"/>
    <property type="evidence" value="ECO:0007669"/>
    <property type="project" value="InterPro"/>
</dbReference>
<dbReference type="InterPro" id="IPR015943">
    <property type="entry name" value="WD40/YVTN_repeat-like_dom_sf"/>
</dbReference>
<dbReference type="EMBL" id="QPJT01000042">
    <property type="protein sequence ID" value="RCX08491.1"/>
    <property type="molecule type" value="Genomic_DNA"/>
</dbReference>
<feature type="domain" description="Cytochrome c" evidence="6">
    <location>
        <begin position="570"/>
        <end position="672"/>
    </location>
</feature>
<dbReference type="InterPro" id="IPR035992">
    <property type="entry name" value="Ricin_B-like_lectins"/>
</dbReference>
<dbReference type="InterPro" id="IPR036909">
    <property type="entry name" value="Cyt_c-like_dom_sf"/>
</dbReference>
<dbReference type="SUPFAM" id="SSF49265">
    <property type="entry name" value="Fibronectin type III"/>
    <property type="match status" value="1"/>
</dbReference>
<dbReference type="PROSITE" id="PS50231">
    <property type="entry name" value="RICIN_B_LECTIN"/>
    <property type="match status" value="1"/>
</dbReference>
<dbReference type="RefSeq" id="WP_114300178.1">
    <property type="nucleotide sequence ID" value="NZ_QPJT01000042.1"/>
</dbReference>
<proteinExistence type="predicted"/>
<dbReference type="Gene3D" id="2.60.40.10">
    <property type="entry name" value="Immunoglobulins"/>
    <property type="match status" value="1"/>
</dbReference>
<dbReference type="SUPFAM" id="SSF50370">
    <property type="entry name" value="Ricin B-like lectins"/>
    <property type="match status" value="1"/>
</dbReference>
<sequence length="954" mass="101477">MSKRTYMKFTAIALAVVVAAVQLFYLMPVLKSTAAAIEYFSPYDVAYSPDGTMIAVSDATKAKLNIITASTGVIANTVQLNGEPKGIAWSGNTRVYVAEYGAAGVAEIDPAAGKVLSRIATGPKTLGLAVVGNKLVATDFGLNYVSIVDLTAKTVLGKVSVKNYPYFIDITPDGRYAAVGHATPTGDASDVAVNASTVTLIDMDTQKVSSNILLPSGSTNVRAVKCSPDGKWVYAAHTIGRTSMPTTQITKGWTNTDGVSIIDVANNSLYTTVLLDTLMEGAADPWGLAVSPDSKTLWVSISGTHQVYKLDLYNLHELLLGNIPGAGAQVKLINRTSGKALDVPGGSTANGTQMIQWTDNGGNNQKWSIIADSSNRYYYIQSYVSKKNLDNYGSQVEGAPINQYDQSGSSNQQWSMVDLGGGYYRFVNRTSGKALDNGGSTANDAGIIQKTVSSSNDQQWRVVPIGGGSGPDLLNRSKSAYSKPYSDIWFTIKADPSKRTLLVNDLGALWSAGLLTKVKLPGQGPRGLAIAPDGKKAAVGAYFAGDVYMIDTAANKVTQTIPLGTQPQEDSVRRGERIYHDASTTLQKWLSCATCHPSARADGLDWDMPNDGIGNTKNTKSHLYAFETPPAMWRGVREDSMVGVAAGFKHIKFMVPTQQELDDVSAYIQSLSEEVSPYRNADGSMTADAIAGKAIFESSATQCAVCHTGKYLTDLKVHDVGTKDKWDIDGNYYTPPLTELWRTAPYLHDGSAATMRDVLTTKNAGDRHGRTSQLTNKQLDQLEAYMLQAQGTPELQVPTAPGNLEVTGKTDTTVSLSWTASTGDGGVTGYNIYRGSTLAGTASGTAYTVTGLTADTEYTFTVRAKDAAGILSAESNAVSVKTDSSSQPFIYGDLNNDGSVNSIDVTLLKAILLGSAPENVNMQAADVNTDGLVNSIDYAILKSYILGAIDSLPV</sequence>
<dbReference type="PANTHER" id="PTHR47197">
    <property type="entry name" value="PROTEIN NIRF"/>
    <property type="match status" value="1"/>
</dbReference>
<dbReference type="OrthoDB" id="9760056at2"/>
<keyword evidence="3 4" id="KW-0408">Iron</keyword>
<dbReference type="PROSITE" id="PS50853">
    <property type="entry name" value="FN3"/>
    <property type="match status" value="1"/>
</dbReference>
<keyword evidence="2 4" id="KW-0479">Metal-binding</keyword>
<name>A0A369AH51_9FIRM</name>
<feature type="domain" description="Fibronectin type-III" evidence="5">
    <location>
        <begin position="800"/>
        <end position="885"/>
    </location>
</feature>
<evidence type="ECO:0000259" key="5">
    <source>
        <dbReference type="PROSITE" id="PS50853"/>
    </source>
</evidence>
<dbReference type="CDD" id="cd14256">
    <property type="entry name" value="Dockerin_I"/>
    <property type="match status" value="1"/>
</dbReference>
<dbReference type="InterPro" id="IPR051200">
    <property type="entry name" value="Host-pathogen_enzymatic-act"/>
</dbReference>
<organism evidence="8 9">
    <name type="scientific">Anaerobacterium chartisolvens</name>
    <dbReference type="NCBI Taxonomy" id="1297424"/>
    <lineage>
        <taxon>Bacteria</taxon>
        <taxon>Bacillati</taxon>
        <taxon>Bacillota</taxon>
        <taxon>Clostridia</taxon>
        <taxon>Eubacteriales</taxon>
        <taxon>Oscillospiraceae</taxon>
        <taxon>Anaerobacterium</taxon>
    </lineage>
</organism>
<evidence type="ECO:0000256" key="4">
    <source>
        <dbReference type="PROSITE-ProRule" id="PRU00433"/>
    </source>
</evidence>
<keyword evidence="1 4" id="KW-0349">Heme</keyword>
<dbReference type="InterPro" id="IPR000772">
    <property type="entry name" value="Ricin_B_lectin"/>
</dbReference>
<gene>
    <name evidence="8" type="ORF">DFR58_1426</name>
</gene>
<dbReference type="CDD" id="cd00063">
    <property type="entry name" value="FN3"/>
    <property type="match status" value="1"/>
</dbReference>
<evidence type="ECO:0000256" key="3">
    <source>
        <dbReference type="ARBA" id="ARBA00023004"/>
    </source>
</evidence>
<dbReference type="GO" id="GO:0020037">
    <property type="term" value="F:heme binding"/>
    <property type="evidence" value="ECO:0007669"/>
    <property type="project" value="InterPro"/>
</dbReference>
<dbReference type="InterPro" id="IPR009056">
    <property type="entry name" value="Cyt_c-like_dom"/>
</dbReference>
<dbReference type="PROSITE" id="PS51766">
    <property type="entry name" value="DOCKERIN"/>
    <property type="match status" value="1"/>
</dbReference>
<evidence type="ECO:0000259" key="7">
    <source>
        <dbReference type="PROSITE" id="PS51766"/>
    </source>
</evidence>
<evidence type="ECO:0000313" key="9">
    <source>
        <dbReference type="Proteomes" id="UP000253034"/>
    </source>
</evidence>
<dbReference type="PANTHER" id="PTHR47197:SF3">
    <property type="entry name" value="DIHYDRO-HEME D1 DEHYDROGENASE"/>
    <property type="match status" value="1"/>
</dbReference>
<dbReference type="SMART" id="SM00060">
    <property type="entry name" value="FN3"/>
    <property type="match status" value="1"/>
</dbReference>
<dbReference type="Pfam" id="PF21419">
    <property type="entry name" value="RoxA-like_Cyt-c"/>
    <property type="match status" value="1"/>
</dbReference>
<dbReference type="SUPFAM" id="SSF63446">
    <property type="entry name" value="Type I dockerin domain"/>
    <property type="match status" value="1"/>
</dbReference>
<dbReference type="InterPro" id="IPR002105">
    <property type="entry name" value="Dockerin_1_rpt"/>
</dbReference>
<dbReference type="SUPFAM" id="SSF50974">
    <property type="entry name" value="Nitrous oxide reductase, N-terminal domain"/>
    <property type="match status" value="2"/>
</dbReference>
<feature type="domain" description="Cytochrome c" evidence="6">
    <location>
        <begin position="687"/>
        <end position="790"/>
    </location>
</feature>
<dbReference type="InterPro" id="IPR036439">
    <property type="entry name" value="Dockerin_dom_sf"/>
</dbReference>